<keyword evidence="2" id="KW-1185">Reference proteome</keyword>
<name>A0A9P6JRF0_9AGAR</name>
<organism evidence="1 2">
    <name type="scientific">Crepidotus variabilis</name>
    <dbReference type="NCBI Taxonomy" id="179855"/>
    <lineage>
        <taxon>Eukaryota</taxon>
        <taxon>Fungi</taxon>
        <taxon>Dikarya</taxon>
        <taxon>Basidiomycota</taxon>
        <taxon>Agaricomycotina</taxon>
        <taxon>Agaricomycetes</taxon>
        <taxon>Agaricomycetidae</taxon>
        <taxon>Agaricales</taxon>
        <taxon>Agaricineae</taxon>
        <taxon>Crepidotaceae</taxon>
        <taxon>Crepidotus</taxon>
    </lineage>
</organism>
<dbReference type="InterPro" id="IPR032710">
    <property type="entry name" value="NTF2-like_dom_sf"/>
</dbReference>
<dbReference type="EMBL" id="MU157844">
    <property type="protein sequence ID" value="KAF9529669.1"/>
    <property type="molecule type" value="Genomic_DNA"/>
</dbReference>
<comment type="caution">
    <text evidence="1">The sequence shown here is derived from an EMBL/GenBank/DDBJ whole genome shotgun (WGS) entry which is preliminary data.</text>
</comment>
<sequence length="222" mass="24936">MLYTSAVDLWDTRQPNCESSPQGVPFQNPRSASAAIYIVLILASHMALVTGDMLQKSIDDTKIWHYIPLLLPAMTFTRPTNPSPAVSTVLRFVDAAETHDLAAVDKVLSDRSFKSTVHPLTLEHPTTNKAEKIASFKALYFDVLKDHLKVEIMDLIDGGDKVVVHFRILPGSKTHLGHEFTPEYVLICAVAEEDGEWKITRTTEFHDSHYMKDFVGKHTPKH</sequence>
<evidence type="ECO:0000313" key="1">
    <source>
        <dbReference type="EMBL" id="KAF9529669.1"/>
    </source>
</evidence>
<gene>
    <name evidence="1" type="ORF">CPB83DRAFT_893196</name>
</gene>
<reference evidence="1" key="1">
    <citation type="submission" date="2020-11" db="EMBL/GenBank/DDBJ databases">
        <authorList>
            <consortium name="DOE Joint Genome Institute"/>
            <person name="Ahrendt S."/>
            <person name="Riley R."/>
            <person name="Andreopoulos W."/>
            <person name="Labutti K."/>
            <person name="Pangilinan J."/>
            <person name="Ruiz-Duenas F.J."/>
            <person name="Barrasa J.M."/>
            <person name="Sanchez-Garcia M."/>
            <person name="Camarero S."/>
            <person name="Miyauchi S."/>
            <person name="Serrano A."/>
            <person name="Linde D."/>
            <person name="Babiker R."/>
            <person name="Drula E."/>
            <person name="Ayuso-Fernandez I."/>
            <person name="Pacheco R."/>
            <person name="Padilla G."/>
            <person name="Ferreira P."/>
            <person name="Barriuso J."/>
            <person name="Kellner H."/>
            <person name="Castanera R."/>
            <person name="Alfaro M."/>
            <person name="Ramirez L."/>
            <person name="Pisabarro A.G."/>
            <person name="Kuo A."/>
            <person name="Tritt A."/>
            <person name="Lipzen A."/>
            <person name="He G."/>
            <person name="Yan M."/>
            <person name="Ng V."/>
            <person name="Cullen D."/>
            <person name="Martin F."/>
            <person name="Rosso M.-N."/>
            <person name="Henrissat B."/>
            <person name="Hibbett D."/>
            <person name="Martinez A.T."/>
            <person name="Grigoriev I.V."/>
        </authorList>
    </citation>
    <scope>NUCLEOTIDE SEQUENCE</scope>
    <source>
        <strain evidence="1">CBS 506.95</strain>
    </source>
</reference>
<evidence type="ECO:0000313" key="2">
    <source>
        <dbReference type="Proteomes" id="UP000807306"/>
    </source>
</evidence>
<proteinExistence type="predicted"/>
<accession>A0A9P6JRF0</accession>
<dbReference type="AlphaFoldDB" id="A0A9P6JRF0"/>
<dbReference type="Gene3D" id="3.10.450.50">
    <property type="match status" value="1"/>
</dbReference>
<dbReference type="OrthoDB" id="3758478at2759"/>
<protein>
    <recommendedName>
        <fullName evidence="3">SnoaL-like domain-containing protein</fullName>
    </recommendedName>
</protein>
<dbReference type="SUPFAM" id="SSF54427">
    <property type="entry name" value="NTF2-like"/>
    <property type="match status" value="1"/>
</dbReference>
<dbReference type="Proteomes" id="UP000807306">
    <property type="component" value="Unassembled WGS sequence"/>
</dbReference>
<evidence type="ECO:0008006" key="3">
    <source>
        <dbReference type="Google" id="ProtNLM"/>
    </source>
</evidence>